<dbReference type="Proteomes" id="UP001143548">
    <property type="component" value="Unassembled WGS sequence"/>
</dbReference>
<proteinExistence type="predicted"/>
<evidence type="ECO:0000313" key="2">
    <source>
        <dbReference type="Proteomes" id="UP001143548"/>
    </source>
</evidence>
<name>A0A9W6DKE6_9EURO</name>
<dbReference type="AlphaFoldDB" id="A0A9W6DKE6"/>
<protein>
    <submittedName>
        <fullName evidence="1">Uncharacterized protein</fullName>
    </submittedName>
</protein>
<accession>A0A9W6DKE6</accession>
<organism evidence="1 2">
    <name type="scientific">Aspergillus brasiliensis</name>
    <dbReference type="NCBI Taxonomy" id="319629"/>
    <lineage>
        <taxon>Eukaryota</taxon>
        <taxon>Fungi</taxon>
        <taxon>Dikarya</taxon>
        <taxon>Ascomycota</taxon>
        <taxon>Pezizomycotina</taxon>
        <taxon>Eurotiomycetes</taxon>
        <taxon>Eurotiomycetidae</taxon>
        <taxon>Eurotiales</taxon>
        <taxon>Aspergillaceae</taxon>
        <taxon>Aspergillus</taxon>
        <taxon>Aspergillus subgen. Circumdati</taxon>
    </lineage>
</organism>
<gene>
    <name evidence="1" type="ORF">AbraCBS73388_004791</name>
</gene>
<reference evidence="1" key="1">
    <citation type="submission" date="2022-07" db="EMBL/GenBank/DDBJ databases">
        <title>Taxonomy of Aspergillus series Nigri: significant species reduction supported by multi-species coalescent approaches.</title>
        <authorList>
            <person name="Bian C."/>
            <person name="Kusuya Y."/>
            <person name="Sklenar F."/>
            <person name="D'hooge E."/>
            <person name="Yaguchi T."/>
            <person name="Takahashi H."/>
            <person name="Hubka V."/>
        </authorList>
    </citation>
    <scope>NUCLEOTIDE SEQUENCE</scope>
    <source>
        <strain evidence="1">CBS 733.88</strain>
    </source>
</reference>
<sequence length="78" mass="9228">MLRQRISIPSTVHRFWVNCILTEACFYSDHPEAYADPTDRNSKGLHFYEEAKRWYDRVDGISRNYSARSTSSPMRSRP</sequence>
<dbReference type="EMBL" id="BROQ01000022">
    <property type="protein sequence ID" value="GKZ19803.1"/>
    <property type="molecule type" value="Genomic_DNA"/>
</dbReference>
<comment type="caution">
    <text evidence="1">The sequence shown here is derived from an EMBL/GenBank/DDBJ whole genome shotgun (WGS) entry which is preliminary data.</text>
</comment>
<evidence type="ECO:0000313" key="1">
    <source>
        <dbReference type="EMBL" id="GKZ19803.1"/>
    </source>
</evidence>